<evidence type="ECO:0000313" key="2">
    <source>
        <dbReference type="Proteomes" id="UP000321408"/>
    </source>
</evidence>
<protein>
    <submittedName>
        <fullName evidence="1">Uncharacterized protein</fullName>
    </submittedName>
</protein>
<gene>
    <name evidence="1" type="ORF">DSAG12_04185</name>
</gene>
<organism evidence="1 2">
    <name type="scientific">Promethearchaeum syntrophicum</name>
    <dbReference type="NCBI Taxonomy" id="2594042"/>
    <lineage>
        <taxon>Archaea</taxon>
        <taxon>Promethearchaeati</taxon>
        <taxon>Promethearchaeota</taxon>
        <taxon>Promethearchaeia</taxon>
        <taxon>Promethearchaeales</taxon>
        <taxon>Promethearchaeaceae</taxon>
        <taxon>Promethearchaeum</taxon>
    </lineage>
</organism>
<evidence type="ECO:0000313" key="1">
    <source>
        <dbReference type="EMBL" id="XDF89270.1"/>
    </source>
</evidence>
<accession>A0AC61ZTY5</accession>
<dbReference type="Proteomes" id="UP000321408">
    <property type="component" value="Chromosome"/>
</dbReference>
<reference evidence="1 2" key="1">
    <citation type="journal article" date="2020" name="Nature">
        <title>Isolation of an archaeon at the prokaryote-eukaryote interface.</title>
        <authorList>
            <person name="Imachi H."/>
            <person name="Nobu M.K."/>
            <person name="Nakahara N."/>
            <person name="Morono Y."/>
            <person name="Ogawara M."/>
            <person name="Takaki Y."/>
            <person name="Takano Y."/>
            <person name="Uematsu K."/>
            <person name="Ikuta T."/>
            <person name="Ito M."/>
            <person name="Matsui Y."/>
            <person name="Miyazaki M."/>
            <person name="Murata K."/>
            <person name="Saito Y."/>
            <person name="Sakai S."/>
            <person name="Song C."/>
            <person name="Tasumi E."/>
            <person name="Yamanaka Y."/>
            <person name="Yamaguchi T."/>
            <person name="Kamagata Y."/>
            <person name="Tamaki H."/>
            <person name="Takai K."/>
        </authorList>
    </citation>
    <scope>NUCLEOTIDE SEQUENCE [LARGE SCALE GENOMIC DNA]</scope>
    <source>
        <strain evidence="1 2">MK-D1</strain>
    </source>
</reference>
<name>A0AC61ZTY5_9ARCH</name>
<proteinExistence type="predicted"/>
<keyword evidence="2" id="KW-1185">Reference proteome</keyword>
<dbReference type="EMBL" id="CP042905">
    <property type="protein sequence ID" value="XDF89270.1"/>
    <property type="molecule type" value="Genomic_DNA"/>
</dbReference>
<sequence length="645" mass="74214">MICTRVKRILKTIQKPYSIDVLENDPNHVSKLETKSLLKKIRSLTTAVISYAKISNRLSNIKVNLNSDDPFYDRYSRIIRSLNHIYHYNPDLATRLAYLCFNSQDIDINEQSLIDSNVDHWIVHSEEYMSLKYPNIEISKEPWIFNFATDSNIKKEIDSILTDAQEISGYSLYLSSIMSQSNTLVTGIHMNPLFLHIMDAALHANIPGAFEDNCIFMSYNRLRALIDPTQEVVLTVQENDFIEYILKKIIKLQGRATFQENLKSFNDLIFDKTISENALWTNGNRKGFIWKLTSGTELSPFLDLRKKYLDGDTSVMEWNFVSVEEAQIFIGSLAGNLQVTFPQLGITGVDSIFTGDSEGELKHQLAFQFYKSGDNFIRIKPGEPIRNANGDIIGAPRFLMVKNQFVIALSHDTFNVDTVIHFNDLRNTWGDTFKDKGRNFIVGYHGVHKEGYSDTKIRKIKEAQDKGAAFISGIEDSVVWSNFMKSIEVFHAKERSGDEHFESVFLMADILDKLVHIVNNPADYDLGFEDIINEITEKAYSPEYFDYHDDYKGLTLEECQKVAEAFGKYVDAGVVKTLPGFVKWWNNFKNSNQYIVHKTGSWYLDQARIIASRFWLIKKFYNEMDPTHTPDWVVHLPLSMPWGNL</sequence>
<reference evidence="1 2" key="2">
    <citation type="journal article" date="2024" name="Int. J. Syst. Evol. Microbiol.">
        <title>Promethearchaeum syntrophicum gen. nov., sp. nov., an anaerobic, obligately syntrophic archaeon, the first isolate of the lineage 'Asgard' archaea, and proposal of the new archaeal phylum Promethearchaeota phyl. nov. and kingdom Promethearchaeati regn. nov.</title>
        <authorList>
            <person name="Imachi H."/>
            <person name="Nobu M.K."/>
            <person name="Kato S."/>
            <person name="Takaki Y."/>
            <person name="Miyazaki M."/>
            <person name="Miyata M."/>
            <person name="Ogawara M."/>
            <person name="Saito Y."/>
            <person name="Sakai S."/>
            <person name="Tahara Y.O."/>
            <person name="Takano Y."/>
            <person name="Tasumi E."/>
            <person name="Uematsu K."/>
            <person name="Yoshimura T."/>
            <person name="Itoh T."/>
            <person name="Ohkuma M."/>
            <person name="Takai K."/>
        </authorList>
    </citation>
    <scope>NUCLEOTIDE SEQUENCE [LARGE SCALE GENOMIC DNA]</scope>
    <source>
        <strain evidence="1 2">MK-D1</strain>
    </source>
</reference>